<dbReference type="AlphaFoldDB" id="A0A2T7DXH4"/>
<dbReference type="EMBL" id="CM009752">
    <property type="protein sequence ID" value="PUZ60274.1"/>
    <property type="molecule type" value="Genomic_DNA"/>
</dbReference>
<evidence type="ECO:0000313" key="2">
    <source>
        <dbReference type="Proteomes" id="UP000244336"/>
    </source>
</evidence>
<sequence length="78" mass="8366">MGPEGIFAPLRISGPGWEIRFGDQVGDGDRSLGPAPPRCHPEPGRRPILLAISVGDTQILVAAAVDFFTEKKAVDLRE</sequence>
<keyword evidence="2" id="KW-1185">Reference proteome</keyword>
<accession>A0A2T7DXH4</accession>
<reference evidence="1 2" key="1">
    <citation type="submission" date="2018-04" db="EMBL/GenBank/DDBJ databases">
        <title>WGS assembly of Panicum hallii var. hallii HAL2.</title>
        <authorList>
            <person name="Lovell J."/>
            <person name="Jenkins J."/>
            <person name="Lowry D."/>
            <person name="Mamidi S."/>
            <person name="Sreedasyam A."/>
            <person name="Weng X."/>
            <person name="Barry K."/>
            <person name="Bonette J."/>
            <person name="Campitelli B."/>
            <person name="Daum C."/>
            <person name="Gordon S."/>
            <person name="Gould B."/>
            <person name="Lipzen A."/>
            <person name="MacQueen A."/>
            <person name="Palacio-Mejia J."/>
            <person name="Plott C."/>
            <person name="Shakirov E."/>
            <person name="Shu S."/>
            <person name="Yoshinaga Y."/>
            <person name="Zane M."/>
            <person name="Rokhsar D."/>
            <person name="Grimwood J."/>
            <person name="Schmutz J."/>
            <person name="Juenger T."/>
        </authorList>
    </citation>
    <scope>NUCLEOTIDE SEQUENCE [LARGE SCALE GENOMIC DNA]</scope>
    <source>
        <strain evidence="2">cv. HAL2</strain>
    </source>
</reference>
<name>A0A2T7DXH4_9POAL</name>
<dbReference type="Proteomes" id="UP000244336">
    <property type="component" value="Chromosome 4"/>
</dbReference>
<proteinExistence type="predicted"/>
<dbReference type="Gramene" id="PUZ60274">
    <property type="protein sequence ID" value="PUZ60274"/>
    <property type="gene ID" value="GQ55_4G110600"/>
</dbReference>
<protein>
    <submittedName>
        <fullName evidence="1">Uncharacterized protein</fullName>
    </submittedName>
</protein>
<organism evidence="1 2">
    <name type="scientific">Panicum hallii var. hallii</name>
    <dbReference type="NCBI Taxonomy" id="1504633"/>
    <lineage>
        <taxon>Eukaryota</taxon>
        <taxon>Viridiplantae</taxon>
        <taxon>Streptophyta</taxon>
        <taxon>Embryophyta</taxon>
        <taxon>Tracheophyta</taxon>
        <taxon>Spermatophyta</taxon>
        <taxon>Magnoliopsida</taxon>
        <taxon>Liliopsida</taxon>
        <taxon>Poales</taxon>
        <taxon>Poaceae</taxon>
        <taxon>PACMAD clade</taxon>
        <taxon>Panicoideae</taxon>
        <taxon>Panicodae</taxon>
        <taxon>Paniceae</taxon>
        <taxon>Panicinae</taxon>
        <taxon>Panicum</taxon>
        <taxon>Panicum sect. Panicum</taxon>
    </lineage>
</organism>
<gene>
    <name evidence="1" type="ORF">GQ55_4G110600</name>
</gene>
<evidence type="ECO:0000313" key="1">
    <source>
        <dbReference type="EMBL" id="PUZ60274.1"/>
    </source>
</evidence>